<keyword evidence="2" id="KW-0479">Metal-binding</keyword>
<comment type="subcellular location">
    <subcellularLocation>
        <location evidence="2">Cytoplasm</location>
    </subcellularLocation>
</comment>
<evidence type="ECO:0000256" key="2">
    <source>
        <dbReference type="HAMAP-Rule" id="MF_01820"/>
    </source>
</evidence>
<dbReference type="InterPro" id="IPR004881">
    <property type="entry name" value="Ribosome_biogen_GTPase_RsgA"/>
</dbReference>
<keyword evidence="2" id="KW-0699">rRNA-binding</keyword>
<keyword evidence="2" id="KW-0694">RNA-binding</keyword>
<comment type="subunit">
    <text evidence="2">Monomer. Associates with 30S ribosomal subunit, binds 16S rRNA.</text>
</comment>
<dbReference type="Pfam" id="PF03193">
    <property type="entry name" value="RsgA_GTPase"/>
    <property type="match status" value="1"/>
</dbReference>
<evidence type="ECO:0000256" key="1">
    <source>
        <dbReference type="ARBA" id="ARBA00022517"/>
    </source>
</evidence>
<gene>
    <name evidence="5" type="primary">rsgA_2</name>
    <name evidence="2" type="synonym">rsgA</name>
    <name evidence="5" type="ORF">NCTC13354_01621</name>
</gene>
<feature type="binding site" evidence="2">
    <location>
        <position position="288"/>
    </location>
    <ligand>
        <name>Zn(2+)</name>
        <dbReference type="ChEBI" id="CHEBI:29105"/>
    </ligand>
</feature>
<dbReference type="NCBIfam" id="TIGR00157">
    <property type="entry name" value="ribosome small subunit-dependent GTPase A"/>
    <property type="match status" value="1"/>
</dbReference>
<keyword evidence="1 2" id="KW-0690">Ribosome biogenesis</keyword>
<evidence type="ECO:0000259" key="4">
    <source>
        <dbReference type="PROSITE" id="PS50936"/>
    </source>
</evidence>
<evidence type="ECO:0000313" key="6">
    <source>
        <dbReference type="Proteomes" id="UP000269542"/>
    </source>
</evidence>
<dbReference type="GO" id="GO:0005525">
    <property type="term" value="F:GTP binding"/>
    <property type="evidence" value="ECO:0007669"/>
    <property type="project" value="UniProtKB-UniRule"/>
</dbReference>
<dbReference type="GO" id="GO:0042274">
    <property type="term" value="P:ribosomal small subunit biogenesis"/>
    <property type="evidence" value="ECO:0007669"/>
    <property type="project" value="UniProtKB-UniRule"/>
</dbReference>
<dbReference type="Gene3D" id="1.10.40.50">
    <property type="entry name" value="Probable gtpase engc, domain 3"/>
    <property type="match status" value="1"/>
</dbReference>
<evidence type="ECO:0000256" key="3">
    <source>
        <dbReference type="SAM" id="MobiDB-lite"/>
    </source>
</evidence>
<comment type="similarity">
    <text evidence="2">Belongs to the TRAFAC class YlqF/YawG GTPase family. RsgA subfamily.</text>
</comment>
<dbReference type="PROSITE" id="PS50936">
    <property type="entry name" value="ENGC_GTPASE"/>
    <property type="match status" value="1"/>
</dbReference>
<feature type="binding site" evidence="2">
    <location>
        <begin position="196"/>
        <end position="204"/>
    </location>
    <ligand>
        <name>GTP</name>
        <dbReference type="ChEBI" id="CHEBI:37565"/>
    </ligand>
</feature>
<organism evidence="5 6">
    <name type="scientific">Trueperella bialowiezensis</name>
    <dbReference type="NCBI Taxonomy" id="312285"/>
    <lineage>
        <taxon>Bacteria</taxon>
        <taxon>Bacillati</taxon>
        <taxon>Actinomycetota</taxon>
        <taxon>Actinomycetes</taxon>
        <taxon>Actinomycetales</taxon>
        <taxon>Actinomycetaceae</taxon>
        <taxon>Trueperella</taxon>
    </lineage>
</organism>
<dbReference type="GO" id="GO:0019843">
    <property type="term" value="F:rRNA binding"/>
    <property type="evidence" value="ECO:0007669"/>
    <property type="project" value="UniProtKB-KW"/>
</dbReference>
<name>A0A448PG37_9ACTO</name>
<comment type="function">
    <text evidence="2">One of several proteins that assist in the late maturation steps of the functional core of the 30S ribosomal subunit. Helps release RbfA from mature subunits. May play a role in the assembly of ribosomal proteins into the subunit. Circularly permuted GTPase that catalyzes slow GTP hydrolysis, GTPase activity is stimulated by the 30S ribosomal subunit.</text>
</comment>
<dbReference type="Gene3D" id="3.40.50.300">
    <property type="entry name" value="P-loop containing nucleotide triphosphate hydrolases"/>
    <property type="match status" value="1"/>
</dbReference>
<feature type="domain" description="EngC GTPase" evidence="4">
    <location>
        <begin position="106"/>
        <end position="250"/>
    </location>
</feature>
<feature type="binding site" evidence="2">
    <location>
        <position position="282"/>
    </location>
    <ligand>
        <name>Zn(2+)</name>
        <dbReference type="ChEBI" id="CHEBI:29105"/>
    </ligand>
</feature>
<dbReference type="GO" id="GO:0003924">
    <property type="term" value="F:GTPase activity"/>
    <property type="evidence" value="ECO:0007669"/>
    <property type="project" value="UniProtKB-UniRule"/>
</dbReference>
<dbReference type="GO" id="GO:0005737">
    <property type="term" value="C:cytoplasm"/>
    <property type="evidence" value="ECO:0007669"/>
    <property type="project" value="UniProtKB-SubCell"/>
</dbReference>
<protein>
    <recommendedName>
        <fullName evidence="2">Small ribosomal subunit biogenesis GTPase RsgA</fullName>
        <ecNumber evidence="2">3.6.1.-</ecNumber>
    </recommendedName>
</protein>
<keyword evidence="6" id="KW-1185">Reference proteome</keyword>
<feature type="region of interest" description="Disordered" evidence="3">
    <location>
        <begin position="315"/>
        <end position="351"/>
    </location>
</feature>
<keyword evidence="2" id="KW-0547">Nucleotide-binding</keyword>
<dbReference type="EMBL" id="LR134476">
    <property type="protein sequence ID" value="VEI13895.1"/>
    <property type="molecule type" value="Genomic_DNA"/>
</dbReference>
<dbReference type="KEGG" id="tbw:NCTC13354_01621"/>
<proteinExistence type="inferred from homology"/>
<dbReference type="GO" id="GO:0046872">
    <property type="term" value="F:metal ion binding"/>
    <property type="evidence" value="ECO:0007669"/>
    <property type="project" value="UniProtKB-KW"/>
</dbReference>
<dbReference type="InterPro" id="IPR027417">
    <property type="entry name" value="P-loop_NTPase"/>
</dbReference>
<dbReference type="InterPro" id="IPR010914">
    <property type="entry name" value="RsgA_GTPase_dom"/>
</dbReference>
<feature type="binding site" evidence="2">
    <location>
        <position position="275"/>
    </location>
    <ligand>
        <name>Zn(2+)</name>
        <dbReference type="ChEBI" id="CHEBI:29105"/>
    </ligand>
</feature>
<keyword evidence="2 5" id="KW-0378">Hydrolase</keyword>
<sequence length="351" mass="38705">MSDILTSLGWTSAHASQFSALCQFSRINASPGRVVAVDRDSVQIATEAGRRRFHLTTDSPGGHTWPPVIGDWVAVEQSKIAFVLPRNTFLERPSSKRGHEGQPVAANIDVLLIVEPLPQFSLSRVERMAAIARFSGVEAWLIATKADLVGDGIVDQVRGDACNVVDKFFVTSTGDLQTFDSLKRELAFGRNAVVFGRSGAGKSTLINIMTGTDLPTQAVRQEDGKGRHTTTRRTLTAANGFILIDSPGVRELAAVEDPAAIEEVFSDIVEAAEDCYFSDCTHSSEPDCAVLEMIANGVIDPERLERYQRMLREARRNDPAYAQQQRRDERRASKNASRGRRWAMAQKNRFN</sequence>
<dbReference type="PANTHER" id="PTHR32120:SF10">
    <property type="entry name" value="SMALL RIBOSOMAL SUBUNIT BIOGENESIS GTPASE RSGA"/>
    <property type="match status" value="1"/>
</dbReference>
<dbReference type="OrthoDB" id="9809485at2"/>
<reference evidence="5 6" key="1">
    <citation type="submission" date="2018-12" db="EMBL/GenBank/DDBJ databases">
        <authorList>
            <consortium name="Pathogen Informatics"/>
        </authorList>
    </citation>
    <scope>NUCLEOTIDE SEQUENCE [LARGE SCALE GENOMIC DNA]</scope>
    <source>
        <strain evidence="5 6">NCTC13354</strain>
    </source>
</reference>
<keyword evidence="2" id="KW-0963">Cytoplasm</keyword>
<accession>A0A448PG37</accession>
<keyword evidence="2" id="KW-0342">GTP-binding</keyword>
<comment type="cofactor">
    <cofactor evidence="2">
        <name>Zn(2+)</name>
        <dbReference type="ChEBI" id="CHEBI:29105"/>
    </cofactor>
    <text evidence="2">Binds 1 zinc ion per subunit.</text>
</comment>
<keyword evidence="2" id="KW-0862">Zinc</keyword>
<dbReference type="PANTHER" id="PTHR32120">
    <property type="entry name" value="SMALL RIBOSOMAL SUBUNIT BIOGENESIS GTPASE RSGA"/>
    <property type="match status" value="1"/>
</dbReference>
<evidence type="ECO:0000313" key="5">
    <source>
        <dbReference type="EMBL" id="VEI13895.1"/>
    </source>
</evidence>
<dbReference type="SUPFAM" id="SSF52540">
    <property type="entry name" value="P-loop containing nucleoside triphosphate hydrolases"/>
    <property type="match status" value="1"/>
</dbReference>
<feature type="binding site" evidence="2">
    <location>
        <position position="280"/>
    </location>
    <ligand>
        <name>Zn(2+)</name>
        <dbReference type="ChEBI" id="CHEBI:29105"/>
    </ligand>
</feature>
<feature type="binding site" evidence="2">
    <location>
        <begin position="144"/>
        <end position="147"/>
    </location>
    <ligand>
        <name>GTP</name>
        <dbReference type="ChEBI" id="CHEBI:37565"/>
    </ligand>
</feature>
<dbReference type="EC" id="3.6.1.-" evidence="2"/>
<dbReference type="HAMAP" id="MF_01820">
    <property type="entry name" value="GTPase_RsgA"/>
    <property type="match status" value="1"/>
</dbReference>
<dbReference type="RefSeq" id="WP_126416951.1">
    <property type="nucleotide sequence ID" value="NZ_LR134476.1"/>
</dbReference>
<dbReference type="Proteomes" id="UP000269542">
    <property type="component" value="Chromosome"/>
</dbReference>
<dbReference type="AlphaFoldDB" id="A0A448PG37"/>